<organism evidence="2 3">
    <name type="scientific">Zymoseptoria tritici (strain ST99CH_3D7)</name>
    <dbReference type="NCBI Taxonomy" id="1276538"/>
    <lineage>
        <taxon>Eukaryota</taxon>
        <taxon>Fungi</taxon>
        <taxon>Dikarya</taxon>
        <taxon>Ascomycota</taxon>
        <taxon>Pezizomycotina</taxon>
        <taxon>Dothideomycetes</taxon>
        <taxon>Dothideomycetidae</taxon>
        <taxon>Mycosphaerellales</taxon>
        <taxon>Mycosphaerellaceae</taxon>
        <taxon>Zymoseptoria</taxon>
    </lineage>
</organism>
<feature type="compositionally biased region" description="Acidic residues" evidence="1">
    <location>
        <begin position="115"/>
        <end position="130"/>
    </location>
</feature>
<dbReference type="PANTHER" id="PTHR38887:SF1">
    <property type="entry name" value="RAS MODIFICATION PROTEIN ERF4"/>
    <property type="match status" value="1"/>
</dbReference>
<proteinExistence type="predicted"/>
<evidence type="ECO:0000313" key="2">
    <source>
        <dbReference type="EMBL" id="SMQ50705.1"/>
    </source>
</evidence>
<reference evidence="2 3" key="1">
    <citation type="submission" date="2016-06" db="EMBL/GenBank/DDBJ databases">
        <authorList>
            <person name="Kjaerup R.B."/>
            <person name="Dalgaard T.S."/>
            <person name="Juul-Madsen H.R."/>
        </authorList>
    </citation>
    <scope>NUCLEOTIDE SEQUENCE [LARGE SCALE GENOMIC DNA]</scope>
</reference>
<gene>
    <name evidence="2" type="ORF">ZT3D7_G5858</name>
</gene>
<feature type="compositionally biased region" description="Polar residues" evidence="1">
    <location>
        <begin position="90"/>
        <end position="99"/>
    </location>
</feature>
<name>A0A1X7RTI1_ZYMT9</name>
<dbReference type="InterPro" id="IPR053221">
    <property type="entry name" value="Burnettramic_acid_biosynth"/>
</dbReference>
<dbReference type="EMBL" id="LT853696">
    <property type="protein sequence ID" value="SMQ50705.1"/>
    <property type="molecule type" value="Genomic_DNA"/>
</dbReference>
<protein>
    <submittedName>
        <fullName evidence="2">Uncharacterized protein</fullName>
    </submittedName>
</protein>
<keyword evidence="3" id="KW-1185">Reference proteome</keyword>
<accession>A0A1X7RTI1</accession>
<evidence type="ECO:0000313" key="3">
    <source>
        <dbReference type="Proteomes" id="UP000215127"/>
    </source>
</evidence>
<dbReference type="AlphaFoldDB" id="A0A1X7RTI1"/>
<feature type="region of interest" description="Disordered" evidence="1">
    <location>
        <begin position="55"/>
        <end position="130"/>
    </location>
</feature>
<sequence length="571" mass="62573">MRSSERKGAITVRRNNAGQLVIFSHQVHILRPENERMPNLISGAIGQGVGLVSEYRKHRQEQKRSREASIEVPQGPSQAHAHSDPLPSYEDTTGQQESVSDPFPPDAKDPVQYEIDTDSDYDSSLGDDSDDEAWALDEAVTHSDSDEPPSYETITADASRETTNELVQEIAVSSRLQPTTSSGTPFVRQPLPCPVILPQRRPHKKARGFVRAYAPALAETGIDQETFLTFLKNFHKSSQASPIFDVIGISAGIAGFAPSIIAMVVCAAVEVGAKVGSEMQARYRTNNFLDRVNETLFRPAGLFAMIVRYKASEATDAQPISAETVTLSTYRAMAKVTKQRSCNAEGKSSRSMSDQMSNLRVASDTTRGALQMPEAAPLIYPDLDHKLAQEGPESFKDKSKDAKKFVADYIDRRAQMSFTKQAPPSSLVVPQGDYEPPTGAANAEHAMYSGGLVALVSGGTITPRLRKEERRANKQSAKDMRRIARGREPRHGYVTESADVQGYDGAGFRAVAGPSGGTYVHSGKNVTRRERKLRKTAKRVFQEDVLYLMIVNMPSEAELDAAREELARGKG</sequence>
<dbReference type="Proteomes" id="UP000215127">
    <property type="component" value="Chromosome 5"/>
</dbReference>
<evidence type="ECO:0000256" key="1">
    <source>
        <dbReference type="SAM" id="MobiDB-lite"/>
    </source>
</evidence>
<dbReference type="PANTHER" id="PTHR38887">
    <property type="entry name" value="CHROMOSOME 21, WHOLE GENOME SHOTGUN SEQUENCE"/>
    <property type="match status" value="1"/>
</dbReference>